<dbReference type="Gene3D" id="2.40.260.10">
    <property type="entry name" value="Sortase"/>
    <property type="match status" value="1"/>
</dbReference>
<protein>
    <recommendedName>
        <fullName evidence="4">Sortase</fullName>
    </recommendedName>
</protein>
<reference evidence="2 3" key="1">
    <citation type="submission" date="2014-07" db="EMBL/GenBank/DDBJ databases">
        <authorList>
            <person name="McCorrison J."/>
            <person name="Sanka R."/>
            <person name="Torralba M."/>
            <person name="Gillis M."/>
            <person name="Haft D.H."/>
            <person name="Methe B."/>
            <person name="Sutton G."/>
            <person name="Nelson K.E."/>
        </authorList>
    </citation>
    <scope>NUCLEOTIDE SEQUENCE [LARGE SCALE GENOMIC DNA]</scope>
    <source>
        <strain evidence="2 3">DNF00450</strain>
    </source>
</reference>
<dbReference type="RefSeq" id="WP_052054423.1">
    <property type="nucleotide sequence ID" value="NZ_JRNE01000079.1"/>
</dbReference>
<evidence type="ECO:0000313" key="2">
    <source>
        <dbReference type="EMBL" id="KGF15350.1"/>
    </source>
</evidence>
<dbReference type="Proteomes" id="UP000029548">
    <property type="component" value="Unassembled WGS sequence"/>
</dbReference>
<comment type="caution">
    <text evidence="2">The sequence shown here is derived from an EMBL/GenBank/DDBJ whole genome shotgun (WGS) entry which is preliminary data.</text>
</comment>
<dbReference type="EMBL" id="JRNE01000079">
    <property type="protein sequence ID" value="KGF15350.1"/>
    <property type="molecule type" value="Genomic_DNA"/>
</dbReference>
<keyword evidence="1" id="KW-0472">Membrane</keyword>
<proteinExistence type="predicted"/>
<sequence length="231" mass="24263">MSGMTRSRGRVRLTDVVVVLVVIAAFAVGAHFLGFGPFADSRSPVDRVDATVDVDAPIEDIAASQPLEMAIPALGLRADIDAEACPLTDGALDPSTLDTVCYYVADDRPYSLPGTDAPDISVLAGHAASGRDAVFDDLYDSGTDSFTLEKGDELLVRTSAGGDRWLVYEATDFHGIDKASLGGSTEVWGDGPMPGRMLTISCIESRNPFAAATHNVIVGWTFAGLADAPDL</sequence>
<dbReference type="AlphaFoldDB" id="A0A095XYV7"/>
<dbReference type="eggNOG" id="COG3764">
    <property type="taxonomic scope" value="Bacteria"/>
</dbReference>
<feature type="transmembrane region" description="Helical" evidence="1">
    <location>
        <begin position="12"/>
        <end position="33"/>
    </location>
</feature>
<dbReference type="InterPro" id="IPR023365">
    <property type="entry name" value="Sortase_dom-sf"/>
</dbReference>
<organism evidence="2 3">
    <name type="scientific">Corynebacterium freneyi DNF00450</name>
    <dbReference type="NCBI Taxonomy" id="1287475"/>
    <lineage>
        <taxon>Bacteria</taxon>
        <taxon>Bacillati</taxon>
        <taxon>Actinomycetota</taxon>
        <taxon>Actinomycetes</taxon>
        <taxon>Mycobacteriales</taxon>
        <taxon>Corynebacteriaceae</taxon>
        <taxon>Corynebacterium</taxon>
    </lineage>
</organism>
<evidence type="ECO:0008006" key="4">
    <source>
        <dbReference type="Google" id="ProtNLM"/>
    </source>
</evidence>
<keyword evidence="1" id="KW-0812">Transmembrane</keyword>
<evidence type="ECO:0000313" key="3">
    <source>
        <dbReference type="Proteomes" id="UP000029548"/>
    </source>
</evidence>
<name>A0A095XYV7_9CORY</name>
<gene>
    <name evidence="2" type="ORF">HMPREF1650_11685</name>
</gene>
<keyword evidence="1" id="KW-1133">Transmembrane helix</keyword>
<evidence type="ECO:0000256" key="1">
    <source>
        <dbReference type="SAM" id="Phobius"/>
    </source>
</evidence>
<accession>A0A095XYV7</accession>